<comment type="caution">
    <text evidence="1">The sequence shown here is derived from an EMBL/GenBank/DDBJ whole genome shotgun (WGS) entry which is preliminary data.</text>
</comment>
<accession>A0A243Q5F7</accession>
<organism evidence="1 2">
    <name type="scientific">Gordonia lacunae</name>
    <dbReference type="NCBI Taxonomy" id="417102"/>
    <lineage>
        <taxon>Bacteria</taxon>
        <taxon>Bacillati</taxon>
        <taxon>Actinomycetota</taxon>
        <taxon>Actinomycetes</taxon>
        <taxon>Mycobacteriales</taxon>
        <taxon>Gordoniaceae</taxon>
        <taxon>Gordonia</taxon>
    </lineage>
</organism>
<name>A0A243Q5F7_9ACTN</name>
<keyword evidence="2" id="KW-1185">Reference proteome</keyword>
<sequence>MDSTRCNTKVTWEMKALVLTDRGEAEYVDLPAVNPERAVREIIGGQTTSLTLTRLAAHVDLCALLEPLTALGGVGHNDVATRIASAGIGRPRDVCGTAVITAHTHSGILTALSRRDCAALDRIIAEIYTGYPPPNLQSVTEDETRSWDCRTDR</sequence>
<proteinExistence type="predicted"/>
<gene>
    <name evidence="1" type="ORF">CA982_23435</name>
</gene>
<evidence type="ECO:0000313" key="1">
    <source>
        <dbReference type="EMBL" id="OUC76132.1"/>
    </source>
</evidence>
<dbReference type="AlphaFoldDB" id="A0A243Q5F7"/>
<dbReference type="EMBL" id="NGFO01000040">
    <property type="protein sequence ID" value="OUC76132.1"/>
    <property type="molecule type" value="Genomic_DNA"/>
</dbReference>
<evidence type="ECO:0000313" key="2">
    <source>
        <dbReference type="Proteomes" id="UP000194632"/>
    </source>
</evidence>
<dbReference type="STRING" id="417102.CA982_23435"/>
<dbReference type="Proteomes" id="UP000194632">
    <property type="component" value="Unassembled WGS sequence"/>
</dbReference>
<reference evidence="1 2" key="1">
    <citation type="submission" date="2017-05" db="EMBL/GenBank/DDBJ databases">
        <title>Biotechnological potential of actinobacteria isolated from South African environments.</title>
        <authorList>
            <person name="Le Roes-Hill M."/>
            <person name="Prins A."/>
            <person name="Durrell K.A."/>
        </authorList>
    </citation>
    <scope>NUCLEOTIDE SEQUENCE [LARGE SCALE GENOMIC DNA]</scope>
    <source>
        <strain evidence="1">BS2</strain>
    </source>
</reference>
<protein>
    <submittedName>
        <fullName evidence="1">Uncharacterized protein</fullName>
    </submittedName>
</protein>